<evidence type="ECO:0000256" key="6">
    <source>
        <dbReference type="ARBA" id="ARBA00022989"/>
    </source>
</evidence>
<dbReference type="SUPFAM" id="SSF52540">
    <property type="entry name" value="P-loop containing nucleoside triphosphate hydrolases"/>
    <property type="match status" value="1"/>
</dbReference>
<keyword evidence="6 8" id="KW-1133">Transmembrane helix</keyword>
<name>A0A1A9RF41_EIKCO</name>
<dbReference type="Gene3D" id="1.20.1560.10">
    <property type="entry name" value="ABC transporter type 1, transmembrane domain"/>
    <property type="match status" value="1"/>
</dbReference>
<feature type="domain" description="ABC transporter" evidence="9">
    <location>
        <begin position="364"/>
        <end position="603"/>
    </location>
</feature>
<evidence type="ECO:0000256" key="8">
    <source>
        <dbReference type="SAM" id="Phobius"/>
    </source>
</evidence>
<dbReference type="PROSITE" id="PS00211">
    <property type="entry name" value="ABC_TRANSPORTER_1"/>
    <property type="match status" value="1"/>
</dbReference>
<reference evidence="12" key="1">
    <citation type="submission" date="2016-05" db="EMBL/GenBank/DDBJ databases">
        <title>Draft genome of Corynebacterium afermentans subsp. afermentans LCDC 88199T.</title>
        <authorList>
            <person name="Bernier A.-M."/>
            <person name="Bernard K."/>
        </authorList>
    </citation>
    <scope>NUCLEOTIDE SEQUENCE [LARGE SCALE GENOMIC DNA]</scope>
    <source>
        <strain evidence="12">NML01-0328</strain>
    </source>
</reference>
<dbReference type="AlphaFoldDB" id="A0A1A9RF41"/>
<dbReference type="Gene3D" id="3.40.50.300">
    <property type="entry name" value="P-loop containing nucleotide triphosphate hydrolases"/>
    <property type="match status" value="1"/>
</dbReference>
<organism evidence="11 12">
    <name type="scientific">Eikenella corrodens</name>
    <dbReference type="NCBI Taxonomy" id="539"/>
    <lineage>
        <taxon>Bacteria</taxon>
        <taxon>Pseudomonadati</taxon>
        <taxon>Pseudomonadota</taxon>
        <taxon>Betaproteobacteria</taxon>
        <taxon>Neisseriales</taxon>
        <taxon>Neisseriaceae</taxon>
        <taxon>Eikenella</taxon>
    </lineage>
</organism>
<dbReference type="InterPro" id="IPR003593">
    <property type="entry name" value="AAA+_ATPase"/>
</dbReference>
<keyword evidence="4" id="KW-0547">Nucleotide-binding</keyword>
<keyword evidence="5 11" id="KW-0067">ATP-binding</keyword>
<dbReference type="InterPro" id="IPR017871">
    <property type="entry name" value="ABC_transporter-like_CS"/>
</dbReference>
<evidence type="ECO:0000313" key="11">
    <source>
        <dbReference type="EMBL" id="OAM17220.1"/>
    </source>
</evidence>
<evidence type="ECO:0000256" key="4">
    <source>
        <dbReference type="ARBA" id="ARBA00022741"/>
    </source>
</evidence>
<dbReference type="PROSITE" id="PS50893">
    <property type="entry name" value="ABC_TRANSPORTER_2"/>
    <property type="match status" value="1"/>
</dbReference>
<feature type="transmembrane region" description="Helical" evidence="8">
    <location>
        <begin position="42"/>
        <end position="64"/>
    </location>
</feature>
<evidence type="ECO:0000259" key="9">
    <source>
        <dbReference type="PROSITE" id="PS50893"/>
    </source>
</evidence>
<proteinExistence type="predicted"/>
<dbReference type="GO" id="GO:0005524">
    <property type="term" value="F:ATP binding"/>
    <property type="evidence" value="ECO:0007669"/>
    <property type="project" value="UniProtKB-KW"/>
</dbReference>
<gene>
    <name evidence="11" type="ORF">A7P85_02390</name>
</gene>
<dbReference type="Pfam" id="PF00005">
    <property type="entry name" value="ABC_tran"/>
    <property type="match status" value="1"/>
</dbReference>
<dbReference type="PROSITE" id="PS50929">
    <property type="entry name" value="ABC_TM1F"/>
    <property type="match status" value="1"/>
</dbReference>
<dbReference type="FunFam" id="3.40.50.300:FF:000218">
    <property type="entry name" value="Multidrug ABC transporter ATP-binding protein"/>
    <property type="match status" value="1"/>
</dbReference>
<keyword evidence="2" id="KW-1003">Cell membrane</keyword>
<dbReference type="FunFam" id="1.20.1560.10:FF:000070">
    <property type="entry name" value="Multidrug ABC transporter ATP-binding protein"/>
    <property type="match status" value="1"/>
</dbReference>
<dbReference type="GO" id="GO:0140359">
    <property type="term" value="F:ABC-type transporter activity"/>
    <property type="evidence" value="ECO:0007669"/>
    <property type="project" value="InterPro"/>
</dbReference>
<evidence type="ECO:0000259" key="10">
    <source>
        <dbReference type="PROSITE" id="PS50929"/>
    </source>
</evidence>
<dbReference type="InterPro" id="IPR036640">
    <property type="entry name" value="ABC1_TM_sf"/>
</dbReference>
<keyword evidence="3 8" id="KW-0812">Transmembrane</keyword>
<feature type="transmembrane region" description="Helical" evidence="8">
    <location>
        <begin position="187"/>
        <end position="206"/>
    </location>
</feature>
<feature type="domain" description="ABC transmembrane type-1" evidence="10">
    <location>
        <begin position="44"/>
        <end position="316"/>
    </location>
</feature>
<evidence type="ECO:0000256" key="5">
    <source>
        <dbReference type="ARBA" id="ARBA00022840"/>
    </source>
</evidence>
<dbReference type="InterPro" id="IPR027417">
    <property type="entry name" value="P-loop_NTPase"/>
</dbReference>
<feature type="transmembrane region" description="Helical" evidence="8">
    <location>
        <begin position="270"/>
        <end position="294"/>
    </location>
</feature>
<comment type="subcellular location">
    <subcellularLocation>
        <location evidence="1">Cell membrane</location>
        <topology evidence="1">Multi-pass membrane protein</topology>
    </subcellularLocation>
</comment>
<evidence type="ECO:0000256" key="7">
    <source>
        <dbReference type="ARBA" id="ARBA00023136"/>
    </source>
</evidence>
<dbReference type="RefSeq" id="WP_064084309.1">
    <property type="nucleotide sequence ID" value="NZ_LXSF01000002.1"/>
</dbReference>
<dbReference type="GO" id="GO:0005886">
    <property type="term" value="C:plasma membrane"/>
    <property type="evidence" value="ECO:0007669"/>
    <property type="project" value="UniProtKB-SubCell"/>
</dbReference>
<dbReference type="SUPFAM" id="SSF90123">
    <property type="entry name" value="ABC transporter transmembrane region"/>
    <property type="match status" value="1"/>
</dbReference>
<accession>A0A1A9RF41</accession>
<sequence length="623" mass="68486">MFNRLFSWFENRVDPYPSSEPKTPRNGLFGFIWSNLEGVRGWLVLLALLSGGIGIGEALLFQFIGKIVDWLGRYTPETLFAEKGLALVGMGVLMVVLVIWTFFTSAIRLQVLQGVFPMRLRWNFHRLMLGQSLSFYQDEFAGRVSAKVMQTALAVRDTVMTIADMVMYVLVYFITSGVILVALDSWLLLPFVGWLIGFSLVMRFLIPRLGQTAARQADARSLMTGRVTDAYANIATVKLFSHGAREADYARRSMEEFMVTVHAQMRLATLLYSASAAVNTTLTLSTAVLGIWLWHNGQVGVGAVATATAMALRVNGLSQYIMWESARLFENIGTVADGMGTLSKPQTILDKPDAKPLLVNKGEICFNHIDFSYEPGKPLLNGFSLHIKPGEKVGLIGRSGAGKSTIVNLLLRFYEPQSGQICIDGQNIDSVTQESLRAQIGLVTQDTSLLHRSVRDNIVYGRPDATEEDMLQAARRAEAAEFIPQLSDAKGRKGYDAHVGERGVKLSGGQRQRIAIARVMLKDAPILLLDEATSALDSEVEAAIQESLDTMMEGKTVIAIAHRLSTIAAMDRLIVLDKGRIVEEGNHAELLAKGGLYASLWAHQSGGFLNVKEPEAGQKIDSK</sequence>
<keyword evidence="7 8" id="KW-0472">Membrane</keyword>
<dbReference type="InterPro" id="IPR003439">
    <property type="entry name" value="ABC_transporter-like_ATP-bd"/>
</dbReference>
<evidence type="ECO:0000256" key="2">
    <source>
        <dbReference type="ARBA" id="ARBA00022475"/>
    </source>
</evidence>
<feature type="transmembrane region" description="Helical" evidence="8">
    <location>
        <begin position="84"/>
        <end position="103"/>
    </location>
</feature>
<dbReference type="EMBL" id="LXSF01000002">
    <property type="protein sequence ID" value="OAM17220.1"/>
    <property type="molecule type" value="Genomic_DNA"/>
</dbReference>
<dbReference type="Proteomes" id="UP000078003">
    <property type="component" value="Unassembled WGS sequence"/>
</dbReference>
<evidence type="ECO:0000313" key="12">
    <source>
        <dbReference type="Proteomes" id="UP000078003"/>
    </source>
</evidence>
<evidence type="ECO:0000256" key="1">
    <source>
        <dbReference type="ARBA" id="ARBA00004651"/>
    </source>
</evidence>
<feature type="transmembrane region" description="Helical" evidence="8">
    <location>
        <begin position="159"/>
        <end position="181"/>
    </location>
</feature>
<dbReference type="InterPro" id="IPR039421">
    <property type="entry name" value="Type_1_exporter"/>
</dbReference>
<dbReference type="InterPro" id="IPR011527">
    <property type="entry name" value="ABC1_TM_dom"/>
</dbReference>
<dbReference type="Pfam" id="PF00664">
    <property type="entry name" value="ABC_membrane"/>
    <property type="match status" value="1"/>
</dbReference>
<comment type="caution">
    <text evidence="11">The sequence shown here is derived from an EMBL/GenBank/DDBJ whole genome shotgun (WGS) entry which is preliminary data.</text>
</comment>
<dbReference type="PANTHER" id="PTHR24221">
    <property type="entry name" value="ATP-BINDING CASSETTE SUB-FAMILY B"/>
    <property type="match status" value="1"/>
</dbReference>
<evidence type="ECO:0000256" key="3">
    <source>
        <dbReference type="ARBA" id="ARBA00022692"/>
    </source>
</evidence>
<protein>
    <submittedName>
        <fullName evidence="11">Multidrug ABC transporter ATP-binding protein</fullName>
    </submittedName>
</protein>
<dbReference type="PANTHER" id="PTHR24221:SF203">
    <property type="entry name" value="ATP-BINDING_PERMEASE FUSION ABC TRANSPORTER-RELATED"/>
    <property type="match status" value="1"/>
</dbReference>
<dbReference type="GO" id="GO:0016887">
    <property type="term" value="F:ATP hydrolysis activity"/>
    <property type="evidence" value="ECO:0007669"/>
    <property type="project" value="InterPro"/>
</dbReference>
<dbReference type="SMART" id="SM00382">
    <property type="entry name" value="AAA"/>
    <property type="match status" value="1"/>
</dbReference>
<dbReference type="GO" id="GO:0034040">
    <property type="term" value="F:ATPase-coupled lipid transmembrane transporter activity"/>
    <property type="evidence" value="ECO:0007669"/>
    <property type="project" value="TreeGrafter"/>
</dbReference>